<gene>
    <name evidence="1" type="ORF">ABOD76_07505</name>
</gene>
<dbReference type="KEGG" id="dsc:ABOD76_07505"/>
<protein>
    <recommendedName>
        <fullName evidence="2">Tetratricopeptide repeat protein</fullName>
    </recommendedName>
</protein>
<dbReference type="SUPFAM" id="SSF48452">
    <property type="entry name" value="TPR-like"/>
    <property type="match status" value="1"/>
</dbReference>
<sequence length="172" mass="19442">MLALLSFPVRQALTDLQVQRLLTQAQASNEQLAFDQGLEQVRQAARLSPDDPEVQLRLASSARALWNFRETAALQHEADQAYDATARLSPHAAWPWYEHSRMYSLKHQNARALALLQGALQRDPNNAGYWLERARLLEADQQPREARAAYQHCLDLDEVAECRASVKRLGAA</sequence>
<dbReference type="EMBL" id="CP158299">
    <property type="protein sequence ID" value="XBV86139.1"/>
    <property type="molecule type" value="Genomic_DNA"/>
</dbReference>
<dbReference type="InterPro" id="IPR011990">
    <property type="entry name" value="TPR-like_helical_dom_sf"/>
</dbReference>
<dbReference type="RefSeq" id="WP_350244191.1">
    <property type="nucleotide sequence ID" value="NZ_CP158299.1"/>
</dbReference>
<evidence type="ECO:0000313" key="1">
    <source>
        <dbReference type="EMBL" id="XBV86139.1"/>
    </source>
</evidence>
<organism evidence="1">
    <name type="scientific">Deinococcus sonorensis KR-87</name>
    <dbReference type="NCBI Taxonomy" id="694439"/>
    <lineage>
        <taxon>Bacteria</taxon>
        <taxon>Thermotogati</taxon>
        <taxon>Deinococcota</taxon>
        <taxon>Deinococci</taxon>
        <taxon>Deinococcales</taxon>
        <taxon>Deinococcaceae</taxon>
        <taxon>Deinococcus</taxon>
    </lineage>
</organism>
<dbReference type="AlphaFoldDB" id="A0AAU7UCC9"/>
<proteinExistence type="predicted"/>
<evidence type="ECO:0008006" key="2">
    <source>
        <dbReference type="Google" id="ProtNLM"/>
    </source>
</evidence>
<dbReference type="Gene3D" id="1.25.40.10">
    <property type="entry name" value="Tetratricopeptide repeat domain"/>
    <property type="match status" value="1"/>
</dbReference>
<name>A0AAU7UCC9_9DEIO</name>
<reference evidence="1" key="1">
    <citation type="submission" date="2024-06" db="EMBL/GenBank/DDBJ databases">
        <title>Draft Genome Sequence of Deinococcus sonorensis Type Strain KR-87, a Biofilm Producing Representative of the Genus Deinococcus.</title>
        <authorList>
            <person name="Boren L.S."/>
            <person name="Grosso R.A."/>
            <person name="Hugenberg-Cox A.N."/>
            <person name="Hill J.T.E."/>
            <person name="Albert C.M."/>
            <person name="Tuohy J.M."/>
        </authorList>
    </citation>
    <scope>NUCLEOTIDE SEQUENCE</scope>
    <source>
        <strain evidence="1">KR-87</strain>
    </source>
</reference>
<accession>A0AAU7UCC9</accession>